<protein>
    <submittedName>
        <fullName evidence="2">Plasmid stabilization system protein ParE</fullName>
    </submittedName>
</protein>
<dbReference type="EMBL" id="FXTE01000011">
    <property type="protein sequence ID" value="SMO83973.1"/>
    <property type="molecule type" value="Genomic_DNA"/>
</dbReference>
<proteinExistence type="predicted"/>
<dbReference type="RefSeq" id="WP_170418355.1">
    <property type="nucleotide sequence ID" value="NZ_FXTE01000011.1"/>
</dbReference>
<dbReference type="Pfam" id="PF05016">
    <property type="entry name" value="ParE_toxin"/>
    <property type="match status" value="1"/>
</dbReference>
<dbReference type="InterPro" id="IPR035093">
    <property type="entry name" value="RelE/ParE_toxin_dom_sf"/>
</dbReference>
<accession>A0A521EJ85</accession>
<keyword evidence="1" id="KW-1277">Toxin-antitoxin system</keyword>
<dbReference type="Gene3D" id="3.30.2310.20">
    <property type="entry name" value="RelE-like"/>
    <property type="match status" value="1"/>
</dbReference>
<evidence type="ECO:0000313" key="3">
    <source>
        <dbReference type="Proteomes" id="UP000319555"/>
    </source>
</evidence>
<dbReference type="InterPro" id="IPR007712">
    <property type="entry name" value="RelE/ParE_toxin"/>
</dbReference>
<name>A0A521EJ85_9RHOB</name>
<gene>
    <name evidence="2" type="ORF">SAMN06265380_11190</name>
</gene>
<sequence>MVYKVVRAEEVTSDLDLIFDYLVETAEHFGEDLETAFLRAEKRVIEIQESLESLANVPHQGTLRPHLGNNIRNVTKIKAIIYFEVDDDKLIVRVLAVFYSGQNHDAHILLRLLS</sequence>
<dbReference type="AlphaFoldDB" id="A0A521EJ85"/>
<keyword evidence="3" id="KW-1185">Reference proteome</keyword>
<evidence type="ECO:0000313" key="2">
    <source>
        <dbReference type="EMBL" id="SMO83973.1"/>
    </source>
</evidence>
<reference evidence="2 3" key="1">
    <citation type="submission" date="2017-05" db="EMBL/GenBank/DDBJ databases">
        <authorList>
            <person name="Varghese N."/>
            <person name="Submissions S."/>
        </authorList>
    </citation>
    <scope>NUCLEOTIDE SEQUENCE [LARGE SCALE GENOMIC DNA]</scope>
    <source>
        <strain evidence="2 3">DSM 28009</strain>
    </source>
</reference>
<dbReference type="Proteomes" id="UP000319555">
    <property type="component" value="Unassembled WGS sequence"/>
</dbReference>
<organism evidence="2 3">
    <name type="scientific">Ruegeria faecimaris</name>
    <dbReference type="NCBI Taxonomy" id="686389"/>
    <lineage>
        <taxon>Bacteria</taxon>
        <taxon>Pseudomonadati</taxon>
        <taxon>Pseudomonadota</taxon>
        <taxon>Alphaproteobacteria</taxon>
        <taxon>Rhodobacterales</taxon>
        <taxon>Roseobacteraceae</taxon>
        <taxon>Ruegeria</taxon>
    </lineage>
</organism>
<evidence type="ECO:0000256" key="1">
    <source>
        <dbReference type="ARBA" id="ARBA00022649"/>
    </source>
</evidence>